<accession>A0ABW2B4L9</accession>
<dbReference type="Proteomes" id="UP001596353">
    <property type="component" value="Unassembled WGS sequence"/>
</dbReference>
<feature type="compositionally biased region" description="Pro residues" evidence="1">
    <location>
        <begin position="67"/>
        <end position="78"/>
    </location>
</feature>
<gene>
    <name evidence="3" type="ORF">ACFQFQ_16135</name>
</gene>
<dbReference type="Pfam" id="PF13717">
    <property type="entry name" value="Zn_ribbon_4"/>
    <property type="match status" value="1"/>
</dbReference>
<dbReference type="EMBL" id="JBHSWG010000001">
    <property type="protein sequence ID" value="MFC6760675.1"/>
    <property type="molecule type" value="Genomic_DNA"/>
</dbReference>
<sequence>MRLTCPNCDAQYEVPDDVMPATGRDVQCSNCGQTWFQHHPDHAPEEVTEDAVEVPPPDAPAPDEETAPPPPPARPAPAPERRKLDPAVADILRQEAEAEHEARKRRQEQAQPLESQPDLGLDVADPEDDRERRALEARRRMARMRGEPEPLSEEEARAAAMSSRRELLPDIEEINSTLRSDHERGTPRARRARVICRSPRAGAVSAAASCW</sequence>
<dbReference type="InterPro" id="IPR011723">
    <property type="entry name" value="Znf/thioredoxin_put"/>
</dbReference>
<evidence type="ECO:0000313" key="4">
    <source>
        <dbReference type="Proteomes" id="UP001596353"/>
    </source>
</evidence>
<evidence type="ECO:0000313" key="3">
    <source>
        <dbReference type="EMBL" id="MFC6760675.1"/>
    </source>
</evidence>
<evidence type="ECO:0000256" key="1">
    <source>
        <dbReference type="SAM" id="MobiDB-lite"/>
    </source>
</evidence>
<name>A0ABW2B4L9_9RHOB</name>
<feature type="compositionally biased region" description="Basic and acidic residues" evidence="1">
    <location>
        <begin position="129"/>
        <end position="148"/>
    </location>
</feature>
<proteinExistence type="predicted"/>
<feature type="compositionally biased region" description="Basic and acidic residues" evidence="1">
    <location>
        <begin position="92"/>
        <end position="102"/>
    </location>
</feature>
<keyword evidence="4" id="KW-1185">Reference proteome</keyword>
<feature type="region of interest" description="Disordered" evidence="1">
    <location>
        <begin position="37"/>
        <end position="191"/>
    </location>
</feature>
<protein>
    <submittedName>
        <fullName evidence="3">Zinc-ribbon domain-containing protein</fullName>
    </submittedName>
</protein>
<comment type="caution">
    <text evidence="3">The sequence shown here is derived from an EMBL/GenBank/DDBJ whole genome shotgun (WGS) entry which is preliminary data.</text>
</comment>
<reference evidence="4" key="1">
    <citation type="journal article" date="2019" name="Int. J. Syst. Evol. Microbiol.">
        <title>The Global Catalogue of Microorganisms (GCM) 10K type strain sequencing project: providing services to taxonomists for standard genome sequencing and annotation.</title>
        <authorList>
            <consortium name="The Broad Institute Genomics Platform"/>
            <consortium name="The Broad Institute Genome Sequencing Center for Infectious Disease"/>
            <person name="Wu L."/>
            <person name="Ma J."/>
        </authorList>
    </citation>
    <scope>NUCLEOTIDE SEQUENCE [LARGE SCALE GENOMIC DNA]</scope>
    <source>
        <strain evidence="4">CCUG 66188</strain>
    </source>
</reference>
<dbReference type="NCBIfam" id="TIGR02098">
    <property type="entry name" value="MJ0042_CXXC"/>
    <property type="match status" value="1"/>
</dbReference>
<feature type="domain" description="Zinc finger/thioredoxin putative" evidence="2">
    <location>
        <begin position="1"/>
        <end position="36"/>
    </location>
</feature>
<organism evidence="3 4">
    <name type="scientific">Sulfitobacter porphyrae</name>
    <dbReference type="NCBI Taxonomy" id="1246864"/>
    <lineage>
        <taxon>Bacteria</taxon>
        <taxon>Pseudomonadati</taxon>
        <taxon>Pseudomonadota</taxon>
        <taxon>Alphaproteobacteria</taxon>
        <taxon>Rhodobacterales</taxon>
        <taxon>Roseobacteraceae</taxon>
        <taxon>Sulfitobacter</taxon>
    </lineage>
</organism>
<evidence type="ECO:0000259" key="2">
    <source>
        <dbReference type="Pfam" id="PF13717"/>
    </source>
</evidence>